<reference evidence="1 2" key="1">
    <citation type="submission" date="2016-10" db="EMBL/GenBank/DDBJ databases">
        <title>Comparative genomics of Bacillus thuringiensis reveals a path to pathogens against multiple invertebrate hosts.</title>
        <authorList>
            <person name="Zheng J."/>
            <person name="Gao Q."/>
            <person name="Liu H."/>
            <person name="Peng D."/>
            <person name="Ruan L."/>
            <person name="Sun M."/>
        </authorList>
    </citation>
    <scope>NUCLEOTIDE SEQUENCE [LARGE SCALE GENOMIC DNA]</scope>
    <source>
        <strain evidence="1">BGSC 4BK1</strain>
    </source>
</reference>
<dbReference type="EMBL" id="NFDE01000065">
    <property type="protein sequence ID" value="OTX84210.1"/>
    <property type="molecule type" value="Genomic_DNA"/>
</dbReference>
<proteinExistence type="predicted"/>
<dbReference type="Proteomes" id="UP000194945">
    <property type="component" value="Unassembled WGS sequence"/>
</dbReference>
<evidence type="ECO:0000313" key="2">
    <source>
        <dbReference type="Proteomes" id="UP000194945"/>
    </source>
</evidence>
<evidence type="ECO:0000313" key="1">
    <source>
        <dbReference type="EMBL" id="OTX84210.1"/>
    </source>
</evidence>
<gene>
    <name evidence="1" type="ORF">BK730_30760</name>
</gene>
<sequence>MLLILSIILIGIMTGMKVAISLIVEVQRKKGLYVYCLKGNGRTRNGNSAPFYSKCNLVKNGSWNEFEILKKLCEDTQNFLYSLFAFDSHCK</sequence>
<comment type="caution">
    <text evidence="1">The sequence shown here is derived from an EMBL/GenBank/DDBJ whole genome shotgun (WGS) entry which is preliminary data.</text>
</comment>
<accession>A0A242YY52</accession>
<name>A0A242YY52_9BACI</name>
<dbReference type="AlphaFoldDB" id="A0A242YY52"/>
<organism evidence="1 2">
    <name type="scientific">Bacillus wiedmannii</name>
    <dbReference type="NCBI Taxonomy" id="1890302"/>
    <lineage>
        <taxon>Bacteria</taxon>
        <taxon>Bacillati</taxon>
        <taxon>Bacillota</taxon>
        <taxon>Bacilli</taxon>
        <taxon>Bacillales</taxon>
        <taxon>Bacillaceae</taxon>
        <taxon>Bacillus</taxon>
        <taxon>Bacillus cereus group</taxon>
    </lineage>
</organism>
<protein>
    <submittedName>
        <fullName evidence="1">Uncharacterized protein</fullName>
    </submittedName>
</protein>